<dbReference type="STRING" id="882378.RBRH_04155"/>
<feature type="region of interest" description="Disordered" evidence="1">
    <location>
        <begin position="22"/>
        <end position="41"/>
    </location>
</feature>
<evidence type="ECO:0000256" key="1">
    <source>
        <dbReference type="SAM" id="MobiDB-lite"/>
    </source>
</evidence>
<accession>E5ARP2</accession>
<reference evidence="2 3" key="1">
    <citation type="journal article" date="2011" name="J. Bacteriol.">
        <title>Complete genome sequence of Burkholderia rhizoxinica, an endosymbiont of Rhizopus microsporus.</title>
        <authorList>
            <person name="Lackner G."/>
            <person name="Moebius N."/>
            <person name="Partida-Martinez L."/>
            <person name="Hertweck C."/>
        </authorList>
    </citation>
    <scope>NUCLEOTIDE SEQUENCE [LARGE SCALE GENOMIC DNA]</scope>
    <source>
        <strain evidence="3">DSM 19002 / CIP 109453 / HKI 454</strain>
    </source>
</reference>
<evidence type="ECO:0000313" key="2">
    <source>
        <dbReference type="EMBL" id="CBW75274.1"/>
    </source>
</evidence>
<proteinExistence type="predicted"/>
<organism evidence="2 3">
    <name type="scientific">Mycetohabitans rhizoxinica (strain DSM 19002 / CIP 109453 / HKI 454)</name>
    <name type="common">Paraburkholderia rhizoxinica</name>
    <dbReference type="NCBI Taxonomy" id="882378"/>
    <lineage>
        <taxon>Bacteria</taxon>
        <taxon>Pseudomonadati</taxon>
        <taxon>Pseudomonadota</taxon>
        <taxon>Betaproteobacteria</taxon>
        <taxon>Burkholderiales</taxon>
        <taxon>Burkholderiaceae</taxon>
        <taxon>Mycetohabitans</taxon>
    </lineage>
</organism>
<name>E5ARP2_MYCRK</name>
<protein>
    <submittedName>
        <fullName evidence="2">Uncharacterized protein</fullName>
    </submittedName>
</protein>
<dbReference type="EMBL" id="FR687359">
    <property type="protein sequence ID" value="CBW75274.1"/>
    <property type="molecule type" value="Genomic_DNA"/>
</dbReference>
<dbReference type="HOGENOM" id="CLU_3267029_0_0_4"/>
<dbReference type="KEGG" id="brh:RBRH_04155"/>
<evidence type="ECO:0000313" key="3">
    <source>
        <dbReference type="Proteomes" id="UP000007437"/>
    </source>
</evidence>
<gene>
    <name evidence="2" type="ordered locus">RBRH_04155</name>
</gene>
<sequence>MQNTLWLPRSCPRENRILDTRNNHVKAPQSDYGLLSPMCQT</sequence>
<dbReference type="AlphaFoldDB" id="E5ARP2"/>
<dbReference type="Proteomes" id="UP000007437">
    <property type="component" value="Chromosome"/>
</dbReference>